<dbReference type="PANTHER" id="PTHR10504:SF17">
    <property type="entry name" value="BPI FOLD-CONTAINING FAMILY C PROTEIN"/>
    <property type="match status" value="1"/>
</dbReference>
<dbReference type="InterPro" id="IPR030675">
    <property type="entry name" value="BPI/LBP"/>
</dbReference>
<dbReference type="PANTHER" id="PTHR10504">
    <property type="entry name" value="BACTERICIDAL PERMEABILITY-INCREASING BPI PROTEIN-RELATED"/>
    <property type="match status" value="1"/>
</dbReference>
<dbReference type="InterPro" id="IPR001124">
    <property type="entry name" value="Lipid-bd_serum_glycop_C"/>
</dbReference>
<dbReference type="SUPFAM" id="SSF55394">
    <property type="entry name" value="Bactericidal permeability-increasing protein, BPI"/>
    <property type="match status" value="2"/>
</dbReference>
<gene>
    <name evidence="10" type="primary">BPIFC</name>
</gene>
<keyword evidence="4 6" id="KW-1015">Disulfide bond</keyword>
<dbReference type="GeneTree" id="ENSGT01150000286994"/>
<dbReference type="GO" id="GO:0050829">
    <property type="term" value="P:defense response to Gram-negative bacterium"/>
    <property type="evidence" value="ECO:0007669"/>
    <property type="project" value="UniProtKB-UniRule"/>
</dbReference>
<reference evidence="10" key="1">
    <citation type="submission" date="2016-12" db="EMBL/GenBank/DDBJ databases">
        <title>Mouse lemur reference genome and diversity panel.</title>
        <authorList>
            <person name="Harris R."/>
            <person name="Larsen P."/>
            <person name="Liu Y."/>
            <person name="Hughes D.S."/>
            <person name="Murali S."/>
            <person name="Raveendran M."/>
            <person name="Korchina V."/>
            <person name="Wang M."/>
            <person name="Jhangiani S."/>
            <person name="Bandaranaike D."/>
            <person name="Bellair M."/>
            <person name="Blankenburg K."/>
            <person name="Chao H."/>
            <person name="Dahdouli M."/>
            <person name="Dinh H."/>
            <person name="Doddapaneni H."/>
            <person name="English A."/>
            <person name="Firestine M."/>
            <person name="Gnanaolivu R."/>
            <person name="Gross S."/>
            <person name="Hernandez B."/>
            <person name="Javaid M."/>
            <person name="Jayaseelan J."/>
            <person name="Jones J."/>
            <person name="Khan Z."/>
            <person name="Kovar C."/>
            <person name="Kurapati P."/>
            <person name="Le B."/>
            <person name="Lee S."/>
            <person name="Li M."/>
            <person name="Mathew T."/>
            <person name="Narasimhan A."/>
            <person name="Ngo D."/>
            <person name="Nguyen L."/>
            <person name="Okwuonu G."/>
            <person name="Ongeri F."/>
            <person name="Osuji N."/>
            <person name="Pu L.-L."/>
            <person name="Puazo M."/>
            <person name="Quiroz J."/>
            <person name="Raj R."/>
            <person name="Rajbhandari K."/>
            <person name="Reid J.G."/>
            <person name="Santibanez J."/>
            <person name="Sexton D."/>
            <person name="Skinner E."/>
            <person name="Vee V."/>
            <person name="Weissenberger G."/>
            <person name="Wu Y."/>
            <person name="Xin Y."/>
            <person name="Han Y."/>
            <person name="Campbell C."/>
            <person name="Brown A."/>
            <person name="Sullivan B."/>
            <person name="Shelton J."/>
            <person name="Brown S."/>
            <person name="Dudchenko O."/>
            <person name="Machol I."/>
            <person name="Durand N."/>
            <person name="Shamim M."/>
            <person name="Lieberman A."/>
            <person name="Muzny D.M."/>
            <person name="Richards S."/>
            <person name="Yoder A."/>
            <person name="Worley K.C."/>
            <person name="Rogers J."/>
            <person name="Gibbs R.A."/>
        </authorList>
    </citation>
    <scope>NUCLEOTIDE SEQUENCE [LARGE SCALE GENOMIC DNA]</scope>
</reference>
<feature type="domain" description="Lipid-binding serum glycoprotein N-terminal" evidence="8">
    <location>
        <begin position="33"/>
        <end position="232"/>
    </location>
</feature>
<organism evidence="10 11">
    <name type="scientific">Microcebus murinus</name>
    <name type="common">Gray mouse lemur</name>
    <name type="synonym">Lemur murinus</name>
    <dbReference type="NCBI Taxonomy" id="30608"/>
    <lineage>
        <taxon>Eukaryota</taxon>
        <taxon>Metazoa</taxon>
        <taxon>Chordata</taxon>
        <taxon>Craniata</taxon>
        <taxon>Vertebrata</taxon>
        <taxon>Euteleostomi</taxon>
        <taxon>Mammalia</taxon>
        <taxon>Eutheria</taxon>
        <taxon>Euarchontoglires</taxon>
        <taxon>Primates</taxon>
        <taxon>Strepsirrhini</taxon>
        <taxon>Lemuriformes</taxon>
        <taxon>Cheirogaleidae</taxon>
        <taxon>Microcebus</taxon>
    </lineage>
</organism>
<evidence type="ECO:0000256" key="2">
    <source>
        <dbReference type="ARBA" id="ARBA00007292"/>
    </source>
</evidence>
<evidence type="ECO:0000256" key="6">
    <source>
        <dbReference type="RuleBase" id="RU369039"/>
    </source>
</evidence>
<evidence type="ECO:0000313" key="10">
    <source>
        <dbReference type="Ensembl" id="ENSMICP00000012154.3"/>
    </source>
</evidence>
<evidence type="ECO:0000256" key="7">
    <source>
        <dbReference type="SAM" id="SignalP"/>
    </source>
</evidence>
<keyword evidence="6 7" id="KW-0732">Signal</keyword>
<dbReference type="PIRSF" id="PIRSF002417">
    <property type="entry name" value="Lipid_binding_protein"/>
    <property type="match status" value="1"/>
</dbReference>
<comment type="domain">
    <text evidence="6">The N- and C-terminal barrels adopt an identical fold despite having only 13% of conserved residues.</text>
</comment>
<dbReference type="GO" id="GO:0008289">
    <property type="term" value="F:lipid binding"/>
    <property type="evidence" value="ECO:0007669"/>
    <property type="project" value="InterPro"/>
</dbReference>
<accession>A0A8C5V1D0</accession>
<reference evidence="10" key="2">
    <citation type="submission" date="2025-08" db="UniProtKB">
        <authorList>
            <consortium name="Ensembl"/>
        </authorList>
    </citation>
    <scope>IDENTIFICATION</scope>
</reference>
<feature type="chain" id="PRO_5034991098" description="Bactericidal permeability-increasing protein" evidence="7">
    <location>
        <begin position="24"/>
        <end position="482"/>
    </location>
</feature>
<evidence type="ECO:0000313" key="11">
    <source>
        <dbReference type="Proteomes" id="UP000694394"/>
    </source>
</evidence>
<comment type="subunit">
    <text evidence="6">Monomer. Homodimer; disulfide-linked.</text>
</comment>
<comment type="function">
    <text evidence="6">The cytotoxic action of BPI is limited to many species of Gram-negative bacteria; this specificity may be explained by a strong affinity of the very basic N-terminal half for the negatively charged lipopolysaccharides that are unique to the Gram-negative bacterial outer envelope.</text>
</comment>
<dbReference type="Proteomes" id="UP000694394">
    <property type="component" value="Chromosome 7"/>
</dbReference>
<keyword evidence="3 6" id="KW-0964">Secreted</keyword>
<evidence type="ECO:0000256" key="1">
    <source>
        <dbReference type="ARBA" id="ARBA00004613"/>
    </source>
</evidence>
<dbReference type="Ensembl" id="ENSMICT00000013328.3">
    <property type="protein sequence ID" value="ENSMICP00000012154.3"/>
    <property type="gene ID" value="ENSMICG00000013327.3"/>
</dbReference>
<proteinExistence type="inferred from homology"/>
<comment type="subcellular location">
    <subcellularLocation>
        <location evidence="1 6">Secreted</location>
    </subcellularLocation>
</comment>
<dbReference type="EMBL" id="ABDC03009161">
    <property type="status" value="NOT_ANNOTATED_CDS"/>
    <property type="molecule type" value="Genomic_DNA"/>
</dbReference>
<keyword evidence="6" id="KW-0391">Immunity</keyword>
<evidence type="ECO:0000256" key="5">
    <source>
        <dbReference type="ARBA" id="ARBA00023180"/>
    </source>
</evidence>
<keyword evidence="6" id="KW-0929">Antimicrobial</keyword>
<dbReference type="GO" id="GO:0005615">
    <property type="term" value="C:extracellular space"/>
    <property type="evidence" value="ECO:0007669"/>
    <property type="project" value="UniProtKB-UniRule"/>
</dbReference>
<dbReference type="Pfam" id="PF02886">
    <property type="entry name" value="LBP_BPI_CETP_C"/>
    <property type="match status" value="1"/>
</dbReference>
<sequence>MHAKTIPVLWGCFFLWNLGISSSQTTYPGIKARATQRALDYAVQAGMEMIEQMVKERNIPNINGSESLEFLKVDYVNYNFSNIKINAFSFPNTSLAFVPGVGIKALTNHGTANISTNWEIKSPLLCGGADLFLSAIYFTGFHAHVSFSGELSVLYNSFAEPMEKPILKNINEMLCPIITGEVEALNANLSALEVLTKIDNYTLLDYSLIDSPEVTENYLDLNLKGVFYPLENLADPPFSPVPFVLPEGSDSMLYIGISEYFFKSASFAYFSAGAFNVTLSTKEISNYFVQNSQGFGNVLSRLAEIYILSQPFMVQIMATEPPVISLRPGNFTLDIPASIIMLTQPRNSTVETIVSMDFVASTSVGLVILGQRLICSLSLNRFRLSLPEPNRSNIEVLKFENILSSILHFGVLPLANAKLQQGFPLPNPHKISLVNSDIEVLEGFLLISTDLKYETSSKRQPSFHGWEGLNLISRQWRGKPAP</sequence>
<evidence type="ECO:0000256" key="3">
    <source>
        <dbReference type="ARBA" id="ARBA00022525"/>
    </source>
</evidence>
<keyword evidence="5 6" id="KW-0325">Glycoprotein</keyword>
<dbReference type="Pfam" id="PF01273">
    <property type="entry name" value="LBP_BPI_CETP"/>
    <property type="match status" value="1"/>
</dbReference>
<dbReference type="Gene3D" id="3.15.20.10">
    <property type="entry name" value="Bactericidal permeability-increasing protein, domain 2"/>
    <property type="match status" value="1"/>
</dbReference>
<evidence type="ECO:0000259" key="8">
    <source>
        <dbReference type="SMART" id="SM00328"/>
    </source>
</evidence>
<feature type="domain" description="Lipid-binding serum glycoprotein C-terminal" evidence="9">
    <location>
        <begin position="247"/>
        <end position="449"/>
    </location>
</feature>
<reference evidence="10" key="3">
    <citation type="submission" date="2025-09" db="UniProtKB">
        <authorList>
            <consortium name="Ensembl"/>
        </authorList>
    </citation>
    <scope>IDENTIFICATION</scope>
</reference>
<dbReference type="InterPro" id="IPR017942">
    <property type="entry name" value="Lipid-bd_serum_glycop_N"/>
</dbReference>
<dbReference type="InterPro" id="IPR032942">
    <property type="entry name" value="BPI/LBP/Plunc"/>
</dbReference>
<dbReference type="GO" id="GO:0045087">
    <property type="term" value="P:innate immune response"/>
    <property type="evidence" value="ECO:0007669"/>
    <property type="project" value="UniProtKB-UniRule"/>
</dbReference>
<keyword evidence="6" id="KW-0044">Antibiotic</keyword>
<evidence type="ECO:0000259" key="9">
    <source>
        <dbReference type="SMART" id="SM00329"/>
    </source>
</evidence>
<name>A0A8C5V1D0_MICMU</name>
<evidence type="ECO:0000256" key="4">
    <source>
        <dbReference type="ARBA" id="ARBA00023157"/>
    </source>
</evidence>
<keyword evidence="11" id="KW-1185">Reference proteome</keyword>
<dbReference type="SMART" id="SM00329">
    <property type="entry name" value="BPI2"/>
    <property type="match status" value="1"/>
</dbReference>
<feature type="signal peptide" evidence="7">
    <location>
        <begin position="1"/>
        <end position="23"/>
    </location>
</feature>
<dbReference type="SMART" id="SM00328">
    <property type="entry name" value="BPI1"/>
    <property type="match status" value="1"/>
</dbReference>
<dbReference type="AlphaFoldDB" id="A0A8C5V1D0"/>
<dbReference type="Gene3D" id="3.15.10.10">
    <property type="entry name" value="Bactericidal permeability-increasing protein, domain 1"/>
    <property type="match status" value="1"/>
</dbReference>
<dbReference type="InterPro" id="IPR017943">
    <property type="entry name" value="Bactericidal_perm-incr_a/b_dom"/>
</dbReference>
<dbReference type="FunFam" id="3.15.20.10:FF:000001">
    <property type="entry name" value="Phospholipid transfer protein"/>
    <property type="match status" value="1"/>
</dbReference>
<protein>
    <recommendedName>
        <fullName evidence="6">Bactericidal permeability-increasing protein</fullName>
        <shortName evidence="6">BPI</shortName>
    </recommendedName>
</protein>
<comment type="similarity">
    <text evidence="2">Belongs to the BPI/LBP/Plunc superfamily. BPI/LBP family.</text>
</comment>
<comment type="domain">
    <text evidence="6">The N-terminal region may be exposed to the interior of the granule, whereas the C-terminal portion may be embedded in the membrane. During phagocytosis and degranulation, proteases may be released and activated and cleave BPI at the junction of the N- and C-terminal portions of the molecule, providing controlled release of the N-terminal antibacterial fragment when bacteria are ingested.</text>
</comment>
<keyword evidence="6" id="KW-0399">Innate immunity</keyword>